<keyword evidence="8" id="KW-0067">ATP-binding</keyword>
<evidence type="ECO:0000256" key="12">
    <source>
        <dbReference type="ARBA" id="ARBA00033413"/>
    </source>
</evidence>
<dbReference type="InterPro" id="IPR035907">
    <property type="entry name" value="Hppk_sf"/>
</dbReference>
<evidence type="ECO:0000256" key="6">
    <source>
        <dbReference type="ARBA" id="ARBA00022741"/>
    </source>
</evidence>
<keyword evidence="6" id="KW-0547">Nucleotide-binding</keyword>
<dbReference type="InterPro" id="IPR000550">
    <property type="entry name" value="Hppk"/>
</dbReference>
<dbReference type="PANTHER" id="PTHR43071:SF1">
    <property type="entry name" value="2-AMINO-4-HYDROXY-6-HYDROXYMETHYLDIHYDROPTERIDINE PYROPHOSPHOKINASE"/>
    <property type="match status" value="1"/>
</dbReference>
<evidence type="ECO:0000256" key="8">
    <source>
        <dbReference type="ARBA" id="ARBA00022840"/>
    </source>
</evidence>
<dbReference type="Gene3D" id="3.30.70.560">
    <property type="entry name" value="7,8-Dihydro-6-hydroxymethylpterin-pyrophosphokinase HPPK"/>
    <property type="match status" value="1"/>
</dbReference>
<evidence type="ECO:0000256" key="4">
    <source>
        <dbReference type="ARBA" id="ARBA00016218"/>
    </source>
</evidence>
<dbReference type="Pfam" id="PF01288">
    <property type="entry name" value="HPPK"/>
    <property type="match status" value="1"/>
</dbReference>
<dbReference type="GO" id="GO:0046654">
    <property type="term" value="P:tetrahydrofolate biosynthetic process"/>
    <property type="evidence" value="ECO:0007669"/>
    <property type="project" value="UniProtKB-UniPathway"/>
</dbReference>
<dbReference type="SUPFAM" id="SSF55083">
    <property type="entry name" value="6-hydroxymethyl-7,8-dihydropterin pyrophosphokinase, HPPK"/>
    <property type="match status" value="1"/>
</dbReference>
<dbReference type="GO" id="GO:0003848">
    <property type="term" value="F:2-amino-4-hydroxy-6-hydroxymethyldihydropteridine diphosphokinase activity"/>
    <property type="evidence" value="ECO:0007669"/>
    <property type="project" value="UniProtKB-EC"/>
</dbReference>
<evidence type="ECO:0000256" key="1">
    <source>
        <dbReference type="ARBA" id="ARBA00005051"/>
    </source>
</evidence>
<dbReference type="NCBIfam" id="TIGR01498">
    <property type="entry name" value="folK"/>
    <property type="match status" value="1"/>
</dbReference>
<evidence type="ECO:0000256" key="3">
    <source>
        <dbReference type="ARBA" id="ARBA00013253"/>
    </source>
</evidence>
<feature type="domain" description="7,8-dihydro-6-hydroxymethylpterin-pyrophosphokinase" evidence="13">
    <location>
        <begin position="6"/>
        <end position="131"/>
    </location>
</feature>
<dbReference type="EMBL" id="WPIK01000010">
    <property type="protein sequence ID" value="MVN22301.1"/>
    <property type="molecule type" value="Genomic_DNA"/>
</dbReference>
<dbReference type="PANTHER" id="PTHR43071">
    <property type="entry name" value="2-AMINO-4-HYDROXY-6-HYDROXYMETHYLDIHYDROPTERIDINE PYROPHOSPHOKINASE"/>
    <property type="match status" value="1"/>
</dbReference>
<keyword evidence="15" id="KW-1185">Reference proteome</keyword>
<sequence>MELVYFLLGSNLGDRNWYLKEACRLLEKTVGRMVRSSAVYETQSWGVSDLPDYLNMVVEMETSLLPTVVLKKTQEIEEKLHRERTKKWHSRTIDVDILFFGKVIVNLPELKIPHPELHNRLFTLVPLDELIPDFIHPVLHKTVHSLKQEVNDGLLVKKYKLTN</sequence>
<dbReference type="GO" id="GO:0016301">
    <property type="term" value="F:kinase activity"/>
    <property type="evidence" value="ECO:0007669"/>
    <property type="project" value="UniProtKB-KW"/>
</dbReference>
<name>A0A7K1SYA4_9SPHI</name>
<keyword evidence="9" id="KW-0289">Folate biosynthesis</keyword>
<reference evidence="14 15" key="1">
    <citation type="submission" date="2019-12" db="EMBL/GenBank/DDBJ databases">
        <title>Mucilaginibacter sp. HMF7410 genome sequencing and assembly.</title>
        <authorList>
            <person name="Kang H."/>
            <person name="Cha I."/>
            <person name="Kim H."/>
            <person name="Joh K."/>
        </authorList>
    </citation>
    <scope>NUCLEOTIDE SEQUENCE [LARGE SCALE GENOMIC DNA]</scope>
    <source>
        <strain evidence="14 15">HMF7410</strain>
    </source>
</reference>
<evidence type="ECO:0000256" key="9">
    <source>
        <dbReference type="ARBA" id="ARBA00022909"/>
    </source>
</evidence>
<dbReference type="CDD" id="cd00483">
    <property type="entry name" value="HPPK"/>
    <property type="match status" value="1"/>
</dbReference>
<dbReference type="GO" id="GO:0046656">
    <property type="term" value="P:folic acid biosynthetic process"/>
    <property type="evidence" value="ECO:0007669"/>
    <property type="project" value="UniProtKB-KW"/>
</dbReference>
<dbReference type="Proteomes" id="UP000462014">
    <property type="component" value="Unassembled WGS sequence"/>
</dbReference>
<evidence type="ECO:0000256" key="2">
    <source>
        <dbReference type="ARBA" id="ARBA00005810"/>
    </source>
</evidence>
<comment type="caution">
    <text evidence="14">The sequence shown here is derived from an EMBL/GenBank/DDBJ whole genome shotgun (WGS) entry which is preliminary data.</text>
</comment>
<accession>A0A7K1SYA4</accession>
<comment type="similarity">
    <text evidence="2">Belongs to the HPPK family.</text>
</comment>
<dbReference type="RefSeq" id="WP_157567418.1">
    <property type="nucleotide sequence ID" value="NZ_WPIK01000010.1"/>
</dbReference>
<evidence type="ECO:0000313" key="15">
    <source>
        <dbReference type="Proteomes" id="UP000462014"/>
    </source>
</evidence>
<keyword evidence="5 14" id="KW-0808">Transferase</keyword>
<comment type="function">
    <text evidence="10">Catalyzes the transfer of pyrophosphate from adenosine triphosphate (ATP) to 6-hydroxymethyl-7,8-dihydropterin, an enzymatic step in folate biosynthesis pathway.</text>
</comment>
<evidence type="ECO:0000256" key="7">
    <source>
        <dbReference type="ARBA" id="ARBA00022777"/>
    </source>
</evidence>
<dbReference type="UniPathway" id="UPA00077">
    <property type="reaction ID" value="UER00155"/>
</dbReference>
<keyword evidence="7 14" id="KW-0418">Kinase</keyword>
<dbReference type="GO" id="GO:0005524">
    <property type="term" value="F:ATP binding"/>
    <property type="evidence" value="ECO:0007669"/>
    <property type="project" value="UniProtKB-KW"/>
</dbReference>
<protein>
    <recommendedName>
        <fullName evidence="4">2-amino-4-hydroxy-6-hydroxymethyldihydropteridine pyrophosphokinase</fullName>
        <ecNumber evidence="3">2.7.6.3</ecNumber>
    </recommendedName>
    <alternativeName>
        <fullName evidence="11">6-hydroxymethyl-7,8-dihydropterin pyrophosphokinase</fullName>
    </alternativeName>
    <alternativeName>
        <fullName evidence="12">7,8-dihydro-6-hydroxymethylpterin-pyrophosphokinase</fullName>
    </alternativeName>
</protein>
<gene>
    <name evidence="14" type="primary">folK</name>
    <name evidence="14" type="ORF">GO621_12230</name>
</gene>
<proteinExistence type="inferred from homology"/>
<evidence type="ECO:0000256" key="10">
    <source>
        <dbReference type="ARBA" id="ARBA00029409"/>
    </source>
</evidence>
<evidence type="ECO:0000256" key="11">
    <source>
        <dbReference type="ARBA" id="ARBA00029766"/>
    </source>
</evidence>
<dbReference type="EC" id="2.7.6.3" evidence="3"/>
<evidence type="ECO:0000256" key="5">
    <source>
        <dbReference type="ARBA" id="ARBA00022679"/>
    </source>
</evidence>
<organism evidence="14 15">
    <name type="scientific">Mucilaginibacter arboris</name>
    <dbReference type="NCBI Taxonomy" id="2682090"/>
    <lineage>
        <taxon>Bacteria</taxon>
        <taxon>Pseudomonadati</taxon>
        <taxon>Bacteroidota</taxon>
        <taxon>Sphingobacteriia</taxon>
        <taxon>Sphingobacteriales</taxon>
        <taxon>Sphingobacteriaceae</taxon>
        <taxon>Mucilaginibacter</taxon>
    </lineage>
</organism>
<comment type="pathway">
    <text evidence="1">Cofactor biosynthesis; tetrahydrofolate biosynthesis; 2-amino-4-hydroxy-6-hydroxymethyl-7,8-dihydropteridine diphosphate from 7,8-dihydroneopterin triphosphate: step 4/4.</text>
</comment>
<dbReference type="AlphaFoldDB" id="A0A7K1SYA4"/>
<evidence type="ECO:0000259" key="13">
    <source>
        <dbReference type="Pfam" id="PF01288"/>
    </source>
</evidence>
<evidence type="ECO:0000313" key="14">
    <source>
        <dbReference type="EMBL" id="MVN22301.1"/>
    </source>
</evidence>